<dbReference type="InterPro" id="IPR055591">
    <property type="entry name" value="DUF7167"/>
</dbReference>
<dbReference type="EMBL" id="BA000058">
    <property type="protein sequence ID" value="BAO04784.1"/>
    <property type="molecule type" value="Genomic_DNA"/>
</dbReference>
<sequence length="68" mass="8445">MKEQEMITKRYKFSVGTKYVGSYIEDDEIEIGFTKEDYENGDKREDIINEYYEEWVWENIDCDWREIE</sequence>
<protein>
    <recommendedName>
        <fullName evidence="1">DUF7167 domain-containing protein</fullName>
    </recommendedName>
</protein>
<dbReference type="Proteomes" id="UP000054164">
    <property type="component" value="Unassembled WGS sequence"/>
</dbReference>
<dbReference type="Pfam" id="PF23768">
    <property type="entry name" value="DUF7167"/>
    <property type="match status" value="1"/>
</dbReference>
<dbReference type="AlphaFoldDB" id="A0A060N9E5"/>
<accession>A0A060N9E5</accession>
<reference evidence="2" key="1">
    <citation type="submission" date="2013-10" db="EMBL/GenBank/DDBJ databases">
        <title>Draft genome sequence of Clostridium botulinum type B strain Osaka05.</title>
        <authorList>
            <person name="Sakaguchi Y."/>
            <person name="Hosomi K."/>
            <person name="Uchiyama J."/>
            <person name="Ogura Y."/>
            <person name="Sakaguchi M."/>
            <person name="Kohda T."/>
            <person name="Mukamoto M."/>
            <person name="Misawa N."/>
            <person name="Matsuzaki S."/>
            <person name="Hayashi T."/>
            <person name="Kozaki S."/>
        </authorList>
    </citation>
    <scope>NUCLEOTIDE SEQUENCE</scope>
    <source>
        <strain evidence="2">Osaka05</strain>
    </source>
</reference>
<organism evidence="2">
    <name type="scientific">Clostridium botulinum B str. Osaka05</name>
    <dbReference type="NCBI Taxonomy" id="1407017"/>
    <lineage>
        <taxon>Bacteria</taxon>
        <taxon>Bacillati</taxon>
        <taxon>Bacillota</taxon>
        <taxon>Clostridia</taxon>
        <taxon>Eubacteriales</taxon>
        <taxon>Clostridiaceae</taxon>
        <taxon>Clostridium</taxon>
    </lineage>
</organism>
<evidence type="ECO:0000259" key="1">
    <source>
        <dbReference type="Pfam" id="PF23768"/>
    </source>
</evidence>
<evidence type="ECO:0000313" key="2">
    <source>
        <dbReference type="EMBL" id="BAO04784.1"/>
    </source>
</evidence>
<name>A0A060N9E5_CLOBO</name>
<gene>
    <name evidence="2" type="ORF">CBO05P1_065</name>
</gene>
<dbReference type="HOGENOM" id="CLU_2786455_0_0_9"/>
<feature type="domain" description="DUF7167" evidence="1">
    <location>
        <begin position="10"/>
        <end position="68"/>
    </location>
</feature>
<dbReference type="RefSeq" id="WP_043013389.1">
    <property type="nucleotide sequence ID" value="NZ_BA000058.1"/>
</dbReference>
<proteinExistence type="predicted"/>